<dbReference type="InterPro" id="IPR057253">
    <property type="entry name" value="CoiA-like_N"/>
</dbReference>
<accession>C7XTB8</accession>
<dbReference type="Proteomes" id="UP000003987">
    <property type="component" value="Unassembled WGS sequence"/>
</dbReference>
<feature type="domain" description="Competence protein CoiA nuclease-like" evidence="1">
    <location>
        <begin position="52"/>
        <end position="172"/>
    </location>
</feature>
<evidence type="ECO:0000313" key="4">
    <source>
        <dbReference type="Proteomes" id="UP000003987"/>
    </source>
</evidence>
<dbReference type="Pfam" id="PF25164">
    <property type="entry name" value="CoiA_N"/>
    <property type="match status" value="1"/>
</dbReference>
<dbReference type="AlphaFoldDB" id="C7XTB8"/>
<dbReference type="eggNOG" id="COG4469">
    <property type="taxonomic scope" value="Bacteria"/>
</dbReference>
<reference evidence="3 4" key="1">
    <citation type="submission" date="2009-06" db="EMBL/GenBank/DDBJ databases">
        <title>The Genome Sequence of Lactobacillus coleohominis strain 101-4-CHN.</title>
        <authorList>
            <consortium name="The Broad Institute Genome Sequencing Platform"/>
            <person name="Ward D."/>
            <person name="Young S.K."/>
            <person name="Zeng Q."/>
            <person name="Koehrsen M."/>
            <person name="Alvarado L."/>
            <person name="Berlin A."/>
            <person name="Borenstein D."/>
            <person name="Chen Z."/>
            <person name="Engels R."/>
            <person name="Freedman E."/>
            <person name="Gellesch M."/>
            <person name="Goldberg J."/>
            <person name="Griggs A."/>
            <person name="Gujja S."/>
            <person name="Heiman D."/>
            <person name="Hepburn T."/>
            <person name="Howarth C."/>
            <person name="Jen D."/>
            <person name="Larson L."/>
            <person name="Lewis B."/>
            <person name="Mehta T."/>
            <person name="Park D."/>
            <person name="Pearson M."/>
            <person name="Roberts A."/>
            <person name="Saif S."/>
            <person name="Shea T."/>
            <person name="Shenoy N."/>
            <person name="Sisk P."/>
            <person name="Stolte C."/>
            <person name="Sykes S."/>
            <person name="Walk T."/>
            <person name="White J."/>
            <person name="Yandava C."/>
            <person name="Liu Y."/>
            <person name="Xu Q."/>
            <person name="Lander E."/>
            <person name="Nusbaum C."/>
            <person name="Galagan J."/>
            <person name="Birren B."/>
        </authorList>
    </citation>
    <scope>NUCLEOTIDE SEQUENCE [LARGE SCALE GENOMIC DNA]</scope>
    <source>
        <strain evidence="3 4">101-4-CHN</strain>
    </source>
</reference>
<dbReference type="HOGENOM" id="CLU_057999_0_0_9"/>
<evidence type="ECO:0000313" key="3">
    <source>
        <dbReference type="EMBL" id="EEU30598.1"/>
    </source>
</evidence>
<dbReference type="EMBL" id="GG698802">
    <property type="protein sequence ID" value="EEU30598.1"/>
    <property type="molecule type" value="Genomic_DNA"/>
</dbReference>
<evidence type="ECO:0000259" key="2">
    <source>
        <dbReference type="Pfam" id="PF25164"/>
    </source>
</evidence>
<sequence>MNSHHELVHIQQARFNEQYFCPECSQSLIIKRSKNERPFFAHYYHSEYLCGESQSHERGKKQIFQWANQRGWDPLLEAYLPAIKQRLRINNKQIALEYQCSPLSLTKIKARNRGYQIQGISVKWILGPRYQRKLHFSKIAQFTQQYHNQLYLYFWNSTTCRLVYRNNYATCSFNANWGLIWQKIRHQTNHLQRRRLISNSLINLAYQNGRIASCCPLFVHDIQKRWPVMQQPIMKWRLKTLLMMEKWPIGKQVTLKYWQQWLFEQADWLEFPCLDFRIVEQLRFQAINDWQKSLVKSRIIIIDRKTVIYRQMPHWFSTIEEKYGEIQRLSTRNRQTDSTYDRMVGYE</sequence>
<organism evidence="3 4">
    <name type="scientific">Limosilactobacillus coleohominis 101-4-CHN</name>
    <dbReference type="NCBI Taxonomy" id="575594"/>
    <lineage>
        <taxon>Bacteria</taxon>
        <taxon>Bacillati</taxon>
        <taxon>Bacillota</taxon>
        <taxon>Bacilli</taxon>
        <taxon>Lactobacillales</taxon>
        <taxon>Lactobacillaceae</taxon>
        <taxon>Limosilactobacillus</taxon>
    </lineage>
</organism>
<gene>
    <name evidence="3" type="ORF">HMPREF0501_00003</name>
</gene>
<protein>
    <submittedName>
        <fullName evidence="3">Competence protein CoiA-like protein</fullName>
    </submittedName>
</protein>
<dbReference type="Pfam" id="PF06054">
    <property type="entry name" value="CoiA_nuc"/>
    <property type="match status" value="1"/>
</dbReference>
<dbReference type="InterPro" id="IPR010330">
    <property type="entry name" value="CoiA_nuc"/>
</dbReference>
<feature type="domain" description="Competence protein CoiA-like N-terminal" evidence="2">
    <location>
        <begin position="7"/>
        <end position="46"/>
    </location>
</feature>
<evidence type="ECO:0000259" key="1">
    <source>
        <dbReference type="Pfam" id="PF06054"/>
    </source>
</evidence>
<proteinExistence type="predicted"/>
<dbReference type="STRING" id="575594.HMPREF0501_00003"/>
<keyword evidence="4" id="KW-1185">Reference proteome</keyword>
<name>C7XTB8_9LACO</name>